<sequence length="285" mass="31765">MSRVEKSEQKFFSLYKPHHKSLAAKQSKDREMTKQKVSAPTQRTTRMSSRAADESHHESNTVEQDAVLVDEDTSFHEDSNGSGNGGEEEENGVGFGDGHMTEENEEGAKSASARNEQAKAKEPIQLVLKNGRFVNLNPPQVDSEGDSSEGDSEDTVDVCGPSKIRLEKKFSGEKKKERKDKGKSLERVAWLEEIVREVKSGHLNRVKRLQKRFYDKYGDEDPAPSPKGKKPKKVKIEKSRPKPSKPKRREKKLKKGKGKKKRTSDSSSSSSDLTPASDDSDSPAP</sequence>
<dbReference type="AlphaFoldDB" id="F4RHI6"/>
<feature type="compositionally biased region" description="Basic and acidic residues" evidence="1">
    <location>
        <begin position="164"/>
        <end position="200"/>
    </location>
</feature>
<dbReference type="KEGG" id="mlr:MELLADRAFT_61977"/>
<dbReference type="InParanoid" id="F4RHI6"/>
<feature type="compositionally biased region" description="Basic residues" evidence="1">
    <location>
        <begin position="202"/>
        <end position="211"/>
    </location>
</feature>
<dbReference type="RefSeq" id="XP_007408378.1">
    <property type="nucleotide sequence ID" value="XM_007408316.1"/>
</dbReference>
<accession>F4RHI6</accession>
<proteinExistence type="predicted"/>
<gene>
    <name evidence="2" type="ORF">MELLADRAFT_61977</name>
</gene>
<reference evidence="3" key="1">
    <citation type="journal article" date="2011" name="Proc. Natl. Acad. Sci. U.S.A.">
        <title>Obligate biotrophy features unraveled by the genomic analysis of rust fungi.</title>
        <authorList>
            <person name="Duplessis S."/>
            <person name="Cuomo C.A."/>
            <person name="Lin Y.-C."/>
            <person name="Aerts A."/>
            <person name="Tisserant E."/>
            <person name="Veneault-Fourrey C."/>
            <person name="Joly D.L."/>
            <person name="Hacquard S."/>
            <person name="Amselem J."/>
            <person name="Cantarel B.L."/>
            <person name="Chiu R."/>
            <person name="Coutinho P.M."/>
            <person name="Feau N."/>
            <person name="Field M."/>
            <person name="Frey P."/>
            <person name="Gelhaye E."/>
            <person name="Goldberg J."/>
            <person name="Grabherr M.G."/>
            <person name="Kodira C.D."/>
            <person name="Kohler A."/>
            <person name="Kuees U."/>
            <person name="Lindquist E.A."/>
            <person name="Lucas S.M."/>
            <person name="Mago R."/>
            <person name="Mauceli E."/>
            <person name="Morin E."/>
            <person name="Murat C."/>
            <person name="Pangilinan J.L."/>
            <person name="Park R."/>
            <person name="Pearson M."/>
            <person name="Quesneville H."/>
            <person name="Rouhier N."/>
            <person name="Sakthikumar S."/>
            <person name="Salamov A.A."/>
            <person name="Schmutz J."/>
            <person name="Selles B."/>
            <person name="Shapiro H."/>
            <person name="Tanguay P."/>
            <person name="Tuskan G.A."/>
            <person name="Henrissat B."/>
            <person name="Van de Peer Y."/>
            <person name="Rouze P."/>
            <person name="Ellis J.G."/>
            <person name="Dodds P.N."/>
            <person name="Schein J.E."/>
            <person name="Zhong S."/>
            <person name="Hamelin R.C."/>
            <person name="Grigoriev I.V."/>
            <person name="Szabo L.J."/>
            <person name="Martin F."/>
        </authorList>
    </citation>
    <scope>NUCLEOTIDE SEQUENCE [LARGE SCALE GENOMIC DNA]</scope>
    <source>
        <strain evidence="3">98AG31 / pathotype 3-4-7</strain>
    </source>
</reference>
<feature type="compositionally biased region" description="Basic and acidic residues" evidence="1">
    <location>
        <begin position="51"/>
        <end position="60"/>
    </location>
</feature>
<feature type="compositionally biased region" description="Low complexity" evidence="1">
    <location>
        <begin position="265"/>
        <end position="277"/>
    </location>
</feature>
<organism evidence="3">
    <name type="scientific">Melampsora larici-populina (strain 98AG31 / pathotype 3-4-7)</name>
    <name type="common">Poplar leaf rust fungus</name>
    <dbReference type="NCBI Taxonomy" id="747676"/>
    <lineage>
        <taxon>Eukaryota</taxon>
        <taxon>Fungi</taxon>
        <taxon>Dikarya</taxon>
        <taxon>Basidiomycota</taxon>
        <taxon>Pucciniomycotina</taxon>
        <taxon>Pucciniomycetes</taxon>
        <taxon>Pucciniales</taxon>
        <taxon>Melampsoraceae</taxon>
        <taxon>Melampsora</taxon>
    </lineage>
</organism>
<dbReference type="HOGENOM" id="CLU_976874_0_0_1"/>
<dbReference type="EMBL" id="GL883101">
    <property type="protein sequence ID" value="EGG08180.1"/>
    <property type="molecule type" value="Genomic_DNA"/>
</dbReference>
<protein>
    <submittedName>
        <fullName evidence="2">Uncharacterized protein</fullName>
    </submittedName>
</protein>
<name>F4RHI6_MELLP</name>
<feature type="region of interest" description="Disordered" evidence="1">
    <location>
        <begin position="1"/>
        <end position="285"/>
    </location>
</feature>
<keyword evidence="3" id="KW-1185">Reference proteome</keyword>
<feature type="compositionally biased region" description="Polar residues" evidence="1">
    <location>
        <begin position="35"/>
        <end position="48"/>
    </location>
</feature>
<dbReference type="Proteomes" id="UP000001072">
    <property type="component" value="Unassembled WGS sequence"/>
</dbReference>
<evidence type="ECO:0000313" key="3">
    <source>
        <dbReference type="Proteomes" id="UP000001072"/>
    </source>
</evidence>
<dbReference type="GeneID" id="18929824"/>
<feature type="compositionally biased region" description="Basic residues" evidence="1">
    <location>
        <begin position="241"/>
        <end position="262"/>
    </location>
</feature>
<feature type="compositionally biased region" description="Basic and acidic residues" evidence="1">
    <location>
        <begin position="99"/>
        <end position="108"/>
    </location>
</feature>
<evidence type="ECO:0000256" key="1">
    <source>
        <dbReference type="SAM" id="MobiDB-lite"/>
    </source>
</evidence>
<dbReference type="VEuPathDB" id="FungiDB:MELLADRAFT_61977"/>
<evidence type="ECO:0000313" key="2">
    <source>
        <dbReference type="EMBL" id="EGG08180.1"/>
    </source>
</evidence>
<feature type="compositionally biased region" description="Acidic residues" evidence="1">
    <location>
        <begin position="143"/>
        <end position="156"/>
    </location>
</feature>